<evidence type="ECO:0000313" key="3">
    <source>
        <dbReference type="Proteomes" id="UP000827092"/>
    </source>
</evidence>
<keyword evidence="3" id="KW-1185">Reference proteome</keyword>
<feature type="compositionally biased region" description="Low complexity" evidence="1">
    <location>
        <begin position="331"/>
        <end position="380"/>
    </location>
</feature>
<gene>
    <name evidence="2" type="ORF">JTE90_021632</name>
</gene>
<comment type="caution">
    <text evidence="2">The sequence shown here is derived from an EMBL/GenBank/DDBJ whole genome shotgun (WGS) entry which is preliminary data.</text>
</comment>
<evidence type="ECO:0000256" key="1">
    <source>
        <dbReference type="SAM" id="MobiDB-lite"/>
    </source>
</evidence>
<feature type="region of interest" description="Disordered" evidence="1">
    <location>
        <begin position="304"/>
        <end position="393"/>
    </location>
</feature>
<accession>A0AAV6VNI3</accession>
<feature type="compositionally biased region" description="Basic residues" evidence="1">
    <location>
        <begin position="308"/>
        <end position="320"/>
    </location>
</feature>
<proteinExistence type="predicted"/>
<name>A0AAV6VNI3_9ARAC</name>
<reference evidence="2 3" key="1">
    <citation type="journal article" date="2022" name="Nat. Ecol. Evol.">
        <title>A masculinizing supergene underlies an exaggerated male reproductive morph in a spider.</title>
        <authorList>
            <person name="Hendrickx F."/>
            <person name="De Corte Z."/>
            <person name="Sonet G."/>
            <person name="Van Belleghem S.M."/>
            <person name="Kostlbacher S."/>
            <person name="Vangestel C."/>
        </authorList>
    </citation>
    <scope>NUCLEOTIDE SEQUENCE [LARGE SCALE GENOMIC DNA]</scope>
    <source>
        <strain evidence="2">W744_W776</strain>
    </source>
</reference>
<sequence length="393" mass="45304">MAARFAETVLERNPFAIDLFNFLWRALNHAQGQITNHVESFFNDDIGYTVLYLQYIARDSLRDLLKDIHIRTTEDAIHVTRKLCRARRRNDECPVASKVFLECCAIIAEVYLYCCSGIHIPIESSMVFISWNLVFTQRRMSELLSNGGWDEVTAYAINKYHGKINFIDYQVEYEEYPYESFITNQTYDRETDMMAAEFQEYFVDFVKDREMEVDLREQYRQQKSAMRMKRVEDRLIAKQKMGTTDAQYIMASQTRMAMRSARRSTDLVEWIDDISPYVTSDEDCNEDSSPSVSELCTKMTIVQIAGERKKKKPKRKKKPSQKATETEEGSESSSGSSIETMSPEKSLTSETLTSSSRPLKVSVRTPETSPTESETKVTSPKQSQTGKKGKKKA</sequence>
<dbReference type="EMBL" id="JAFNEN010000041">
    <property type="protein sequence ID" value="KAG8198387.1"/>
    <property type="molecule type" value="Genomic_DNA"/>
</dbReference>
<dbReference type="Proteomes" id="UP000827092">
    <property type="component" value="Unassembled WGS sequence"/>
</dbReference>
<organism evidence="2 3">
    <name type="scientific">Oedothorax gibbosus</name>
    <dbReference type="NCBI Taxonomy" id="931172"/>
    <lineage>
        <taxon>Eukaryota</taxon>
        <taxon>Metazoa</taxon>
        <taxon>Ecdysozoa</taxon>
        <taxon>Arthropoda</taxon>
        <taxon>Chelicerata</taxon>
        <taxon>Arachnida</taxon>
        <taxon>Araneae</taxon>
        <taxon>Araneomorphae</taxon>
        <taxon>Entelegynae</taxon>
        <taxon>Araneoidea</taxon>
        <taxon>Linyphiidae</taxon>
        <taxon>Erigoninae</taxon>
        <taxon>Oedothorax</taxon>
    </lineage>
</organism>
<protein>
    <submittedName>
        <fullName evidence="2">Uncharacterized protein</fullName>
    </submittedName>
</protein>
<dbReference type="AlphaFoldDB" id="A0AAV6VNI3"/>
<evidence type="ECO:0000313" key="2">
    <source>
        <dbReference type="EMBL" id="KAG8198387.1"/>
    </source>
</evidence>